<protein>
    <submittedName>
        <fullName evidence="3">Flagellar hook-length control protein FliK</fullName>
    </submittedName>
</protein>
<dbReference type="Proteomes" id="UP000664096">
    <property type="component" value="Unassembled WGS sequence"/>
</dbReference>
<feature type="compositionally biased region" description="Low complexity" evidence="1">
    <location>
        <begin position="423"/>
        <end position="443"/>
    </location>
</feature>
<feature type="domain" description="Flagellar hook-length control protein-like C-terminal" evidence="2">
    <location>
        <begin position="671"/>
        <end position="737"/>
    </location>
</feature>
<dbReference type="Pfam" id="PF02120">
    <property type="entry name" value="Flg_hook"/>
    <property type="match status" value="1"/>
</dbReference>
<feature type="compositionally biased region" description="Polar residues" evidence="1">
    <location>
        <begin position="89"/>
        <end position="98"/>
    </location>
</feature>
<name>A0A939EBX8_9HYPH</name>
<feature type="compositionally biased region" description="Polar residues" evidence="1">
    <location>
        <begin position="376"/>
        <end position="391"/>
    </location>
</feature>
<evidence type="ECO:0000256" key="1">
    <source>
        <dbReference type="SAM" id="MobiDB-lite"/>
    </source>
</evidence>
<keyword evidence="3" id="KW-0969">Cilium</keyword>
<feature type="compositionally biased region" description="Low complexity" evidence="1">
    <location>
        <begin position="394"/>
        <end position="414"/>
    </location>
</feature>
<dbReference type="InterPro" id="IPR021136">
    <property type="entry name" value="Flagellar_hook_control-like_C"/>
</dbReference>
<dbReference type="EMBL" id="JAEKJZ010000001">
    <property type="protein sequence ID" value="MBN9669754.1"/>
    <property type="molecule type" value="Genomic_DNA"/>
</dbReference>
<evidence type="ECO:0000313" key="3">
    <source>
        <dbReference type="EMBL" id="MBN9669754.1"/>
    </source>
</evidence>
<keyword evidence="3" id="KW-0282">Flagellum</keyword>
<keyword evidence="3" id="KW-0966">Cell projection</keyword>
<accession>A0A939EBX8</accession>
<sequence length="759" mass="74831">MVETVNAQPLLQGLAGKGAGPGLEPGTELKAKVEANLPGGVVRLASGQASLDLRVPAPLPVGAEVSVTVSGSKQQPTIQIAIGEQAEQSVRQTAQTPALSAARPSAEAVATSAQAVQPGGQGGLAHSSPALAHLVQPRSGSALPAGQGGGAPVHTVQSATNPQGSSNAGGTGQGSPGQTPGALQRPAPAPEQGTARPPGYLPPGAAERSAGPSRQAVAGAAPAATQAVGSQRVTTAANVPRTGALGAGQSVPGAPATAPQAAGQATVPPAATGAPAPAGSSPAQTLSVPGAGTGPAGQTTAVPPAGSPAVTSAGPGTPVAGPVAAPASLPTAAPSQSGQTPLGVRPGQPAAVQPQGNASHAAEGEPGRPPEPLAQGQGTTGQPPNTAQSRPLPSAQNNAVSQAGAQSASVSSQGRAIPAQPYAPATGSSLASSATGASAATPPNAAPQSPPQQAAALLRQPLAEQQSGLGSLFTQVGTLMSAQTGGKVNLPDPVVKTMQQILGLRLNAGAPLSGDTLKDAVLQSGQFREAQIAGQGVRAPTAGDLKSVLLSFKALLRNLGADGEVARPAHQPAIPARTGSPQGQAQQAGSGFWAGSVPENLQSLARETDAALARLRLTQLANAGLSGDEGVKTAMRPMDLVVELPLALGQETAVLQMQIGRDGSNRNDEEDAVPAWRLRFALDLTATGPLEAAVSLRGGGTYASLWIERKETFDNLNGVRETMEAAFADAGLDLQELRLIRGLPPKAAARHGALVDRQS</sequence>
<organism evidence="3 4">
    <name type="scientific">Roseibium aggregatum</name>
    <dbReference type="NCBI Taxonomy" id="187304"/>
    <lineage>
        <taxon>Bacteria</taxon>
        <taxon>Pseudomonadati</taxon>
        <taxon>Pseudomonadota</taxon>
        <taxon>Alphaproteobacteria</taxon>
        <taxon>Hyphomicrobiales</taxon>
        <taxon>Stappiaceae</taxon>
        <taxon>Roseibium</taxon>
    </lineage>
</organism>
<evidence type="ECO:0000313" key="4">
    <source>
        <dbReference type="Proteomes" id="UP000664096"/>
    </source>
</evidence>
<gene>
    <name evidence="3" type="ORF">JF539_05345</name>
</gene>
<dbReference type="RefSeq" id="WP_207139291.1">
    <property type="nucleotide sequence ID" value="NZ_JAEKJZ010000001.1"/>
</dbReference>
<reference evidence="3" key="1">
    <citation type="submission" date="2020-12" db="EMBL/GenBank/DDBJ databases">
        <title>Oil enriched cultivation method for isolating marine PHA-producing bacteria.</title>
        <authorList>
            <person name="Zheng W."/>
            <person name="Yu S."/>
            <person name="Huang Y."/>
        </authorList>
    </citation>
    <scope>NUCLEOTIDE SEQUENCE</scope>
    <source>
        <strain evidence="3">SY-2-12</strain>
    </source>
</reference>
<feature type="compositionally biased region" description="Low complexity" evidence="1">
    <location>
        <begin position="251"/>
        <end position="304"/>
    </location>
</feature>
<feature type="compositionally biased region" description="Low complexity" evidence="1">
    <location>
        <begin position="311"/>
        <end position="337"/>
    </location>
</feature>
<evidence type="ECO:0000259" key="2">
    <source>
        <dbReference type="Pfam" id="PF02120"/>
    </source>
</evidence>
<feature type="region of interest" description="Disordered" evidence="1">
    <location>
        <begin position="139"/>
        <end position="454"/>
    </location>
</feature>
<feature type="compositionally biased region" description="Low complexity" evidence="1">
    <location>
        <begin position="215"/>
        <end position="229"/>
    </location>
</feature>
<dbReference type="AlphaFoldDB" id="A0A939EBX8"/>
<feature type="compositionally biased region" description="Polar residues" evidence="1">
    <location>
        <begin position="155"/>
        <end position="165"/>
    </location>
</feature>
<proteinExistence type="predicted"/>
<feature type="region of interest" description="Disordered" evidence="1">
    <location>
        <begin position="89"/>
        <end position="127"/>
    </location>
</feature>
<comment type="caution">
    <text evidence="3">The sequence shown here is derived from an EMBL/GenBank/DDBJ whole genome shotgun (WGS) entry which is preliminary data.</text>
</comment>